<protein>
    <submittedName>
        <fullName evidence="1">Uncharacterized protein</fullName>
    </submittedName>
</protein>
<evidence type="ECO:0000313" key="1">
    <source>
        <dbReference type="EMBL" id="JAT83026.1"/>
    </source>
</evidence>
<gene>
    <name evidence="1" type="ORF">g.6968</name>
</gene>
<dbReference type="AlphaFoldDB" id="A0A1E1W7Q4"/>
<dbReference type="EMBL" id="GDQN01008028">
    <property type="protein sequence ID" value="JAT83026.1"/>
    <property type="molecule type" value="Transcribed_RNA"/>
</dbReference>
<accession>A0A1E1W7Q4</accession>
<organism evidence="1">
    <name type="scientific">Pectinophora gossypiella</name>
    <name type="common">Cotton pink bollworm</name>
    <name type="synonym">Depressaria gossypiella</name>
    <dbReference type="NCBI Taxonomy" id="13191"/>
    <lineage>
        <taxon>Eukaryota</taxon>
        <taxon>Metazoa</taxon>
        <taxon>Ecdysozoa</taxon>
        <taxon>Arthropoda</taxon>
        <taxon>Hexapoda</taxon>
        <taxon>Insecta</taxon>
        <taxon>Pterygota</taxon>
        <taxon>Neoptera</taxon>
        <taxon>Endopterygota</taxon>
        <taxon>Lepidoptera</taxon>
        <taxon>Glossata</taxon>
        <taxon>Ditrysia</taxon>
        <taxon>Gelechioidea</taxon>
        <taxon>Gelechiidae</taxon>
        <taxon>Apatetrinae</taxon>
        <taxon>Pectinophora</taxon>
    </lineage>
</organism>
<sequence length="105" mass="11762">MFVIGSKHLAVKTRVTDAANNSSPDITVKYPTTCTKVPNPPETTFLHAGTNILNCENPTAIPKTHIRYVATSKLFIQKQHEFVFGSHLNAIITHRKIIIKLIKIR</sequence>
<name>A0A1E1W7Q4_PECGO</name>
<proteinExistence type="predicted"/>
<reference evidence="1" key="1">
    <citation type="submission" date="2015-09" db="EMBL/GenBank/DDBJ databases">
        <title>De novo assembly of Pectinophora gossypiella (Pink Bollworm) gut transcriptome.</title>
        <authorList>
            <person name="Tassone E.E."/>
        </authorList>
    </citation>
    <scope>NUCLEOTIDE SEQUENCE</scope>
</reference>